<dbReference type="OrthoDB" id="142074at2"/>
<gene>
    <name evidence="1" type="ORF">KDI_29180</name>
</gene>
<name>A0A5A5TEL7_9CHLR</name>
<reference evidence="1 2" key="1">
    <citation type="submission" date="2019-01" db="EMBL/GenBank/DDBJ databases">
        <title>Draft genome sequence of Dictyobacter sp. Uno17.</title>
        <authorList>
            <person name="Wang C.M."/>
            <person name="Zheng Y."/>
            <person name="Sakai Y."/>
            <person name="Abe K."/>
            <person name="Yokota A."/>
            <person name="Yabe S."/>
        </authorList>
    </citation>
    <scope>NUCLEOTIDE SEQUENCE [LARGE SCALE GENOMIC DNA]</scope>
    <source>
        <strain evidence="1 2">Uno17</strain>
    </source>
</reference>
<evidence type="ECO:0000313" key="2">
    <source>
        <dbReference type="Proteomes" id="UP000322530"/>
    </source>
</evidence>
<sequence length="329" mass="35580">MTYASGWPVIPRQLLKRERWPGGYQVKGIPLVYHGQEVVPDQPVLRLASLQHFKEEEKRLLAHSSSPILPAAAVASFPPQNIPAGLHGRVVGFTARGGVVIESHAAFLQGVLGAGNQVAGILTIWQAPDRYNTTRAIPPGAILVVPGPLTLRLLHQALASGVVGVIASSIALRDLEGFLRADYLQLLKTSNPELAQSQLPPLTILLTEGIGSVIMPPRTLNLLHHYQGSIGLLSGITLLSHHIYPELVISIPLVEIEKGWRAMIPDTTLALGSLVRVAAGECLGLVGRIDYFFVYEQTFASNLRARAVRLRAVDGSFYVIPLANIERIG</sequence>
<dbReference type="EMBL" id="BIXY01000041">
    <property type="protein sequence ID" value="GCF09354.1"/>
    <property type="molecule type" value="Genomic_DNA"/>
</dbReference>
<keyword evidence="2" id="KW-1185">Reference proteome</keyword>
<organism evidence="1 2">
    <name type="scientific">Dictyobacter arantiisoli</name>
    <dbReference type="NCBI Taxonomy" id="2014874"/>
    <lineage>
        <taxon>Bacteria</taxon>
        <taxon>Bacillati</taxon>
        <taxon>Chloroflexota</taxon>
        <taxon>Ktedonobacteria</taxon>
        <taxon>Ktedonobacterales</taxon>
        <taxon>Dictyobacteraceae</taxon>
        <taxon>Dictyobacter</taxon>
    </lineage>
</organism>
<dbReference type="RefSeq" id="WP_149402296.1">
    <property type="nucleotide sequence ID" value="NZ_BIXY01000041.1"/>
</dbReference>
<comment type="caution">
    <text evidence="1">The sequence shown here is derived from an EMBL/GenBank/DDBJ whole genome shotgun (WGS) entry which is preliminary data.</text>
</comment>
<accession>A0A5A5TEL7</accession>
<evidence type="ECO:0008006" key="3">
    <source>
        <dbReference type="Google" id="ProtNLM"/>
    </source>
</evidence>
<dbReference type="Proteomes" id="UP000322530">
    <property type="component" value="Unassembled WGS sequence"/>
</dbReference>
<dbReference type="AlphaFoldDB" id="A0A5A5TEL7"/>
<protein>
    <recommendedName>
        <fullName evidence="3">KOW domain-containing protein</fullName>
    </recommendedName>
</protein>
<evidence type="ECO:0000313" key="1">
    <source>
        <dbReference type="EMBL" id="GCF09354.1"/>
    </source>
</evidence>
<proteinExistence type="predicted"/>